<keyword evidence="7" id="KW-1185">Reference proteome</keyword>
<organism evidence="6 7">
    <name type="scientific">Ruminococcus gauvreauii</name>
    <dbReference type="NCBI Taxonomy" id="438033"/>
    <lineage>
        <taxon>Bacteria</taxon>
        <taxon>Bacillati</taxon>
        <taxon>Bacillota</taxon>
        <taxon>Clostridia</taxon>
        <taxon>Eubacteriales</taxon>
        <taxon>Oscillospiraceae</taxon>
        <taxon>Ruminococcus</taxon>
    </lineage>
</organism>
<dbReference type="Gene3D" id="3.40.190.290">
    <property type="match status" value="1"/>
</dbReference>
<dbReference type="Pfam" id="PF03466">
    <property type="entry name" value="LysR_substrate"/>
    <property type="match status" value="1"/>
</dbReference>
<keyword evidence="4" id="KW-0804">Transcription</keyword>
<name>A0ABY5VDT6_9FIRM</name>
<sequence length="306" mass="34898">MNYQDIQTFLTITSCESLSKAAEQLYTSQPALSHRLSRLEEELGTTLIIRRKGVRSTLLTESGRRFIPVARKWMQLWQETQNISSLDPVTTFRLSNVDSLNVCFMPQVCANFLNRHASCSLDVVTLRSNAAYRAVENHEVDLAFIANPHFFRRVQTIPLFKERMTFICSDSAAYDESLSPSDLDAENEIYIPWSNAFLMWHDYWFGSNARVKVSLDNMSLFAHFLHLKNAWAIVPSTIAHALMEKNCFKTFPIEDMPESRMCYAVMEDGHQTDDHTNAFIKELLDIASGFPDVEITAPHLTAPACT</sequence>
<evidence type="ECO:0000313" key="6">
    <source>
        <dbReference type="EMBL" id="UWP58010.1"/>
    </source>
</evidence>
<protein>
    <submittedName>
        <fullName evidence="6">LysR family transcriptional regulator</fullName>
    </submittedName>
</protein>
<dbReference type="InterPro" id="IPR000847">
    <property type="entry name" value="LysR_HTH_N"/>
</dbReference>
<dbReference type="InterPro" id="IPR005119">
    <property type="entry name" value="LysR_subst-bd"/>
</dbReference>
<evidence type="ECO:0000256" key="3">
    <source>
        <dbReference type="ARBA" id="ARBA00023125"/>
    </source>
</evidence>
<dbReference type="PROSITE" id="PS50931">
    <property type="entry name" value="HTH_LYSR"/>
    <property type="match status" value="1"/>
</dbReference>
<evidence type="ECO:0000256" key="1">
    <source>
        <dbReference type="ARBA" id="ARBA00009437"/>
    </source>
</evidence>
<dbReference type="CDD" id="cd05466">
    <property type="entry name" value="PBP2_LTTR_substrate"/>
    <property type="match status" value="1"/>
</dbReference>
<dbReference type="PANTHER" id="PTHR30126:SF40">
    <property type="entry name" value="HTH-TYPE TRANSCRIPTIONAL REGULATOR GLTR"/>
    <property type="match status" value="1"/>
</dbReference>
<reference evidence="6" key="1">
    <citation type="journal article" date="2022" name="Cell">
        <title>Design, construction, and in vivo augmentation of a complex gut microbiome.</title>
        <authorList>
            <person name="Cheng A.G."/>
            <person name="Ho P.Y."/>
            <person name="Aranda-Diaz A."/>
            <person name="Jain S."/>
            <person name="Yu F.B."/>
            <person name="Meng X."/>
            <person name="Wang M."/>
            <person name="Iakiviak M."/>
            <person name="Nagashima K."/>
            <person name="Zhao A."/>
            <person name="Murugkar P."/>
            <person name="Patil A."/>
            <person name="Atabakhsh K."/>
            <person name="Weakley A."/>
            <person name="Yan J."/>
            <person name="Brumbaugh A.R."/>
            <person name="Higginbottom S."/>
            <person name="Dimas A."/>
            <person name="Shiver A.L."/>
            <person name="Deutschbauer A."/>
            <person name="Neff N."/>
            <person name="Sonnenburg J.L."/>
            <person name="Huang K.C."/>
            <person name="Fischbach M.A."/>
        </authorList>
    </citation>
    <scope>NUCLEOTIDE SEQUENCE</scope>
    <source>
        <strain evidence="6">DSM 19829</strain>
    </source>
</reference>
<dbReference type="Pfam" id="PF00126">
    <property type="entry name" value="HTH_1"/>
    <property type="match status" value="1"/>
</dbReference>
<dbReference type="PRINTS" id="PR00039">
    <property type="entry name" value="HTHLYSR"/>
</dbReference>
<accession>A0ABY5VDT6</accession>
<dbReference type="Gene3D" id="1.10.10.10">
    <property type="entry name" value="Winged helix-like DNA-binding domain superfamily/Winged helix DNA-binding domain"/>
    <property type="match status" value="1"/>
</dbReference>
<keyword evidence="2" id="KW-0805">Transcription regulation</keyword>
<evidence type="ECO:0000256" key="4">
    <source>
        <dbReference type="ARBA" id="ARBA00023163"/>
    </source>
</evidence>
<evidence type="ECO:0000256" key="2">
    <source>
        <dbReference type="ARBA" id="ARBA00023015"/>
    </source>
</evidence>
<comment type="similarity">
    <text evidence="1">Belongs to the LysR transcriptional regulatory family.</text>
</comment>
<evidence type="ECO:0000313" key="7">
    <source>
        <dbReference type="Proteomes" id="UP001060164"/>
    </source>
</evidence>
<keyword evidence="3" id="KW-0238">DNA-binding</keyword>
<dbReference type="EMBL" id="CP102290">
    <property type="protein sequence ID" value="UWP58010.1"/>
    <property type="molecule type" value="Genomic_DNA"/>
</dbReference>
<proteinExistence type="inferred from homology"/>
<dbReference type="RefSeq" id="WP_044983232.1">
    <property type="nucleotide sequence ID" value="NZ_CABLBR010000012.1"/>
</dbReference>
<dbReference type="InterPro" id="IPR036388">
    <property type="entry name" value="WH-like_DNA-bd_sf"/>
</dbReference>
<feature type="domain" description="HTH lysR-type" evidence="5">
    <location>
        <begin position="1"/>
        <end position="57"/>
    </location>
</feature>
<evidence type="ECO:0000259" key="5">
    <source>
        <dbReference type="PROSITE" id="PS50931"/>
    </source>
</evidence>
<gene>
    <name evidence="6" type="ORF">NQ502_11470</name>
</gene>
<dbReference type="SUPFAM" id="SSF53850">
    <property type="entry name" value="Periplasmic binding protein-like II"/>
    <property type="match status" value="1"/>
</dbReference>
<dbReference type="PANTHER" id="PTHR30126">
    <property type="entry name" value="HTH-TYPE TRANSCRIPTIONAL REGULATOR"/>
    <property type="match status" value="1"/>
</dbReference>
<dbReference type="Proteomes" id="UP001060164">
    <property type="component" value="Chromosome"/>
</dbReference>
<dbReference type="InterPro" id="IPR036390">
    <property type="entry name" value="WH_DNA-bd_sf"/>
</dbReference>
<dbReference type="SUPFAM" id="SSF46785">
    <property type="entry name" value="Winged helix' DNA-binding domain"/>
    <property type="match status" value="1"/>
</dbReference>